<dbReference type="RefSeq" id="XP_007400069.1">
    <property type="nucleotide sequence ID" value="XM_007400007.1"/>
</dbReference>
<feature type="domain" description="DUF6534" evidence="2">
    <location>
        <begin position="184"/>
        <end position="273"/>
    </location>
</feature>
<proteinExistence type="predicted"/>
<evidence type="ECO:0000313" key="3">
    <source>
        <dbReference type="EMBL" id="EKM50902.1"/>
    </source>
</evidence>
<dbReference type="PANTHER" id="PTHR40465">
    <property type="entry name" value="CHROMOSOME 1, WHOLE GENOME SHOTGUN SEQUENCE"/>
    <property type="match status" value="1"/>
</dbReference>
<dbReference type="AlphaFoldDB" id="K5WKW8"/>
<dbReference type="STRING" id="650164.K5WKW8"/>
<dbReference type="EMBL" id="JH930477">
    <property type="protein sequence ID" value="EKM50902.1"/>
    <property type="molecule type" value="Genomic_DNA"/>
</dbReference>
<feature type="transmembrane region" description="Helical" evidence="1">
    <location>
        <begin position="218"/>
        <end position="241"/>
    </location>
</feature>
<feature type="transmembrane region" description="Helical" evidence="1">
    <location>
        <begin position="25"/>
        <end position="47"/>
    </location>
</feature>
<keyword evidence="1" id="KW-0812">Transmembrane</keyword>
<protein>
    <recommendedName>
        <fullName evidence="2">DUF6534 domain-containing protein</fullName>
    </recommendedName>
</protein>
<feature type="transmembrane region" description="Helical" evidence="1">
    <location>
        <begin position="59"/>
        <end position="83"/>
    </location>
</feature>
<dbReference type="HOGENOM" id="CLU_046025_5_0_1"/>
<keyword evidence="4" id="KW-1185">Reference proteome</keyword>
<evidence type="ECO:0000256" key="1">
    <source>
        <dbReference type="SAM" id="Phobius"/>
    </source>
</evidence>
<name>K5WKW8_PHACS</name>
<gene>
    <name evidence="3" type="ORF">PHACADRAFT_212818</name>
</gene>
<keyword evidence="1" id="KW-1133">Transmembrane helix</keyword>
<dbReference type="KEGG" id="pco:PHACADRAFT_212818"/>
<evidence type="ECO:0000313" key="4">
    <source>
        <dbReference type="Proteomes" id="UP000008370"/>
    </source>
</evidence>
<feature type="transmembrane region" description="Helical" evidence="1">
    <location>
        <begin position="173"/>
        <end position="197"/>
    </location>
</feature>
<evidence type="ECO:0000259" key="2">
    <source>
        <dbReference type="Pfam" id="PF20152"/>
    </source>
</evidence>
<dbReference type="InterPro" id="IPR045339">
    <property type="entry name" value="DUF6534"/>
</dbReference>
<organism evidence="3 4">
    <name type="scientific">Phanerochaete carnosa (strain HHB-10118-sp)</name>
    <name type="common">White-rot fungus</name>
    <name type="synonym">Peniophora carnosa</name>
    <dbReference type="NCBI Taxonomy" id="650164"/>
    <lineage>
        <taxon>Eukaryota</taxon>
        <taxon>Fungi</taxon>
        <taxon>Dikarya</taxon>
        <taxon>Basidiomycota</taxon>
        <taxon>Agaricomycotina</taxon>
        <taxon>Agaricomycetes</taxon>
        <taxon>Polyporales</taxon>
        <taxon>Phanerochaetaceae</taxon>
        <taxon>Phanerochaete</taxon>
    </lineage>
</organism>
<dbReference type="InParanoid" id="K5WKW8"/>
<dbReference type="Proteomes" id="UP000008370">
    <property type="component" value="Unassembled WGS sequence"/>
</dbReference>
<dbReference type="GeneID" id="18913290"/>
<dbReference type="PANTHER" id="PTHR40465:SF1">
    <property type="entry name" value="DUF6534 DOMAIN-CONTAINING PROTEIN"/>
    <property type="match status" value="1"/>
</dbReference>
<reference evidence="3 4" key="1">
    <citation type="journal article" date="2012" name="BMC Genomics">
        <title>Comparative genomics of the white-rot fungi, Phanerochaete carnosa and P. chrysosporium, to elucidate the genetic basis of the distinct wood types they colonize.</title>
        <authorList>
            <person name="Suzuki H."/>
            <person name="MacDonald J."/>
            <person name="Syed K."/>
            <person name="Salamov A."/>
            <person name="Hori C."/>
            <person name="Aerts A."/>
            <person name="Henrissat B."/>
            <person name="Wiebenga A."/>
            <person name="vanKuyk P.A."/>
            <person name="Barry K."/>
            <person name="Lindquist E."/>
            <person name="LaButti K."/>
            <person name="Lapidus A."/>
            <person name="Lucas S."/>
            <person name="Coutinho P."/>
            <person name="Gong Y."/>
            <person name="Samejima M."/>
            <person name="Mahadevan R."/>
            <person name="Abou-Zaid M."/>
            <person name="de Vries R.P."/>
            <person name="Igarashi K."/>
            <person name="Yadav J.S."/>
            <person name="Grigoriev I.V."/>
            <person name="Master E.R."/>
        </authorList>
    </citation>
    <scope>NUCLEOTIDE SEQUENCE [LARGE SCALE GENOMIC DNA]</scope>
    <source>
        <strain evidence="3 4">HHB-10118-sp</strain>
    </source>
</reference>
<keyword evidence="1" id="KW-0472">Membrane</keyword>
<feature type="transmembrane region" description="Helical" evidence="1">
    <location>
        <begin position="134"/>
        <end position="161"/>
    </location>
</feature>
<dbReference type="Pfam" id="PF20152">
    <property type="entry name" value="DUF6534"/>
    <property type="match status" value="1"/>
</dbReference>
<dbReference type="OrthoDB" id="3063206at2759"/>
<feature type="transmembrane region" description="Helical" evidence="1">
    <location>
        <begin position="247"/>
        <end position="265"/>
    </location>
</feature>
<accession>K5WKW8</accession>
<feature type="transmembrane region" description="Helical" evidence="1">
    <location>
        <begin position="103"/>
        <end position="122"/>
    </location>
</feature>
<sequence>MSNSSSSPLMGPTGLNVMSSYGTQLLGSVFSTGLWGISCTQVFLYFLNYDRDSWALKIFVIYLWALGTAVEAVTWAGMFQALITNWGSLQNLLTVNTAIVHRTWLSAVVAFSAQMFFLYRIYRFTGGKGWLVRACMASAILIASCGLGSIIAYSALILSNIQSITATLSSHRIFAIAIVARSVSAFADIMIAVWMAALLSRKTGEKTFSSSNRMVYRLIIMSINSGFWTALVALIDLSLIAWNYTDLAFSICEYPLTSLYVNMILANLNVREYLRGTWQGSKVIEGTFGSTDTAPRDVAPIPLRRINRSTGISSADQGHVEIRIEKSMTLKSDADSMEAGKSQPFHP</sequence>